<reference evidence="3 6" key="3">
    <citation type="submission" date="2018-09" db="EMBL/GenBank/DDBJ databases">
        <title>Draft genome sequences of Legionella taurinensis isolated from water samples.</title>
        <authorList>
            <person name="Chakeri A."/>
            <person name="Allerberger F."/>
            <person name="Kundi M."/>
            <person name="Ruppitsch W."/>
            <person name="Schmid D."/>
        </authorList>
    </citation>
    <scope>NUCLEOTIDE SEQUENCE [LARGE SCALE GENOMIC DNA]</scope>
    <source>
        <strain evidence="3 6">4570-18-6</strain>
    </source>
</reference>
<reference evidence="2 5" key="1">
    <citation type="submission" date="2018-04" db="EMBL/GenBank/DDBJ databases">
        <title>Whole genome sequence comparison of clinical and drinking water Legionella pneumophila isolates associated with the Flint Water Crisis.</title>
        <authorList>
            <person name="Garner E."/>
            <person name="Brown C."/>
            <person name="Schwake O."/>
            <person name="Coil D."/>
            <person name="Jospin G."/>
            <person name="Eisen J."/>
            <person name="Edwards M."/>
            <person name="Pruden A."/>
        </authorList>
    </citation>
    <scope>NUCLEOTIDE SEQUENCE [LARGE SCALE GENOMIC DNA]</scope>
    <source>
        <strain evidence="2 5">Genessee03</strain>
    </source>
</reference>
<dbReference type="EMBL" id="QCXM01000006">
    <property type="protein sequence ID" value="PUT47676.1"/>
    <property type="molecule type" value="Genomic_DNA"/>
</dbReference>
<feature type="transmembrane region" description="Helical" evidence="1">
    <location>
        <begin position="12"/>
        <end position="30"/>
    </location>
</feature>
<dbReference type="RefSeq" id="WP_108293212.1">
    <property type="nucleotide sequence ID" value="NZ_CAAAIR010000003.1"/>
</dbReference>
<protein>
    <submittedName>
        <fullName evidence="3">Uncharacterized protein</fullName>
    </submittedName>
</protein>
<keyword evidence="1" id="KW-1133">Transmembrane helix</keyword>
<evidence type="ECO:0000313" key="6">
    <source>
        <dbReference type="Proteomes" id="UP000270757"/>
    </source>
</evidence>
<keyword evidence="5" id="KW-1185">Reference proteome</keyword>
<organism evidence="3 6">
    <name type="scientific">Legionella taurinensis</name>
    <dbReference type="NCBI Taxonomy" id="70611"/>
    <lineage>
        <taxon>Bacteria</taxon>
        <taxon>Pseudomonadati</taxon>
        <taxon>Pseudomonadota</taxon>
        <taxon>Gammaproteobacteria</taxon>
        <taxon>Legionellales</taxon>
        <taxon>Legionellaceae</taxon>
        <taxon>Legionella</taxon>
    </lineage>
</organism>
<evidence type="ECO:0000313" key="3">
    <source>
        <dbReference type="EMBL" id="RJT48624.1"/>
    </source>
</evidence>
<dbReference type="AlphaFoldDB" id="A0A3A5L6H3"/>
<gene>
    <name evidence="3" type="ORF">D6J04_02480</name>
    <name evidence="2" type="ORF">DB745_07190</name>
    <name evidence="4" type="ORF">DIZ81_08780</name>
</gene>
<accession>A0A3A5L6H3</accession>
<keyword evidence="1" id="KW-0472">Membrane</keyword>
<comment type="caution">
    <text evidence="3">The sequence shown here is derived from an EMBL/GenBank/DDBJ whole genome shotgun (WGS) entry which is preliminary data.</text>
</comment>
<evidence type="ECO:0000313" key="5">
    <source>
        <dbReference type="Proteomes" id="UP000251035"/>
    </source>
</evidence>
<sequence>MKTNAKTRKISWYTLLVTTVVVLAVLYYFWEYYLFNYYLGGFTHEGYLVQRSQTGLHFFLSVWPLWAFPLAVGIGLTLLWHEATLNQARRRIEQLEEERALQQLPRHEDDIEKKRVGTPQETAPMQKFLPDLSKEYEELKTAHETLQQDYQASLDFIEKLLLRLNESETPNS</sequence>
<dbReference type="Proteomes" id="UP000251035">
    <property type="component" value="Unassembled WGS sequence"/>
</dbReference>
<dbReference type="EMBL" id="QZWB01000002">
    <property type="protein sequence ID" value="RJT48624.1"/>
    <property type="molecule type" value="Genomic_DNA"/>
</dbReference>
<dbReference type="Proteomes" id="UP000306421">
    <property type="component" value="Unassembled WGS sequence"/>
</dbReference>
<reference evidence="4 7" key="2">
    <citation type="submission" date="2018-04" db="EMBL/GenBank/DDBJ databases">
        <title>Whole genome sequence comparison of clinical and drinking water Legionella pneumophila isolates.</title>
        <authorList>
            <person name="Garner E."/>
        </authorList>
    </citation>
    <scope>NUCLEOTIDE SEQUENCE [LARGE SCALE GENOMIC DNA]</scope>
    <source>
        <strain evidence="4 7">WH02</strain>
    </source>
</reference>
<dbReference type="GeneID" id="48946237"/>
<keyword evidence="1" id="KW-0812">Transmembrane</keyword>
<proteinExistence type="predicted"/>
<feature type="transmembrane region" description="Helical" evidence="1">
    <location>
        <begin position="58"/>
        <end position="81"/>
    </location>
</feature>
<evidence type="ECO:0000313" key="7">
    <source>
        <dbReference type="Proteomes" id="UP000306421"/>
    </source>
</evidence>
<evidence type="ECO:0000313" key="2">
    <source>
        <dbReference type="EMBL" id="PUT47676.1"/>
    </source>
</evidence>
<dbReference type="Proteomes" id="UP000270757">
    <property type="component" value="Unassembled WGS sequence"/>
</dbReference>
<name>A0A3A5L6H3_9GAMM</name>
<dbReference type="EMBL" id="QFGG01000007">
    <property type="protein sequence ID" value="TID42076.1"/>
    <property type="molecule type" value="Genomic_DNA"/>
</dbReference>
<dbReference type="OrthoDB" id="5653811at2"/>
<evidence type="ECO:0000313" key="4">
    <source>
        <dbReference type="EMBL" id="TID42076.1"/>
    </source>
</evidence>
<evidence type="ECO:0000256" key="1">
    <source>
        <dbReference type="SAM" id="Phobius"/>
    </source>
</evidence>